<dbReference type="InterPro" id="IPR043130">
    <property type="entry name" value="CDP-OH_PTrfase_TM_dom"/>
</dbReference>
<feature type="transmembrane region" description="Helical" evidence="3">
    <location>
        <begin position="147"/>
        <end position="166"/>
    </location>
</feature>
<comment type="similarity">
    <text evidence="2">Belongs to the CDP-alcohol phosphatidyltransferase class-I family.</text>
</comment>
<dbReference type="Proteomes" id="UP000218775">
    <property type="component" value="Unassembled WGS sequence"/>
</dbReference>
<feature type="transmembrane region" description="Helical" evidence="3">
    <location>
        <begin position="186"/>
        <end position="203"/>
    </location>
</feature>
<dbReference type="InterPro" id="IPR048254">
    <property type="entry name" value="CDP_ALCOHOL_P_TRANSF_CS"/>
</dbReference>
<dbReference type="InterPro" id="IPR000462">
    <property type="entry name" value="CDP-OH_P_trans"/>
</dbReference>
<feature type="transmembrane region" description="Helical" evidence="3">
    <location>
        <begin position="38"/>
        <end position="57"/>
    </location>
</feature>
<protein>
    <submittedName>
        <fullName evidence="4">CDP-diacylglycerol--serine O-phosphatidyltransferase</fullName>
    </submittedName>
</protein>
<dbReference type="Gene3D" id="1.20.120.1760">
    <property type="match status" value="1"/>
</dbReference>
<reference evidence="5" key="1">
    <citation type="submission" date="2017-08" db="EMBL/GenBank/DDBJ databases">
        <title>A dynamic microbial community with high functional redundancy inhabits the cold, oxic subseafloor aquifer.</title>
        <authorList>
            <person name="Tully B.J."/>
            <person name="Wheat C.G."/>
            <person name="Glazer B.T."/>
            <person name="Huber J.A."/>
        </authorList>
    </citation>
    <scope>NUCLEOTIDE SEQUENCE [LARGE SCALE GENOMIC DNA]</scope>
</reference>
<keyword evidence="3" id="KW-1133">Transmembrane helix</keyword>
<feature type="transmembrane region" description="Helical" evidence="3">
    <location>
        <begin position="215"/>
        <end position="234"/>
    </location>
</feature>
<organism evidence="4 5">
    <name type="scientific">Aerophobetes bacterium</name>
    <dbReference type="NCBI Taxonomy" id="2030807"/>
    <lineage>
        <taxon>Bacteria</taxon>
        <taxon>Candidatus Aerophobota</taxon>
    </lineage>
</organism>
<sequence length="265" mass="29378">MFLKRSYVIPNIITAFSLSCGLFVIFKVNMSVVGENTYQLIYSSALLLMLAAFADLLDGAVARAMHGESDFGCLFDSLSDAISFGVAPSVLLLKSLVLTSGQWMAIFASMGGLFYTISGVLRLVRYSVRSYELKESKQELQDDRKRFAGLPIPAAAALAISLNLFLNSPFLAQHIDLGYTTKAGVLIGFMVLLGALMISRWPFPSLKALHVRLSSFYMVFLTSVLAIFILYGIFYYFPFVLFVASFGYLVFGLITGFIVMLRRKF</sequence>
<name>A0A2A4X722_UNCAE</name>
<feature type="transmembrane region" description="Helical" evidence="3">
    <location>
        <begin position="7"/>
        <end position="26"/>
    </location>
</feature>
<evidence type="ECO:0000313" key="4">
    <source>
        <dbReference type="EMBL" id="PCI77909.1"/>
    </source>
</evidence>
<comment type="caution">
    <text evidence="4">The sequence shown here is derived from an EMBL/GenBank/DDBJ whole genome shotgun (WGS) entry which is preliminary data.</text>
</comment>
<dbReference type="PROSITE" id="PS51257">
    <property type="entry name" value="PROKAR_LIPOPROTEIN"/>
    <property type="match status" value="1"/>
</dbReference>
<feature type="transmembrane region" description="Helical" evidence="3">
    <location>
        <begin position="240"/>
        <end position="261"/>
    </location>
</feature>
<dbReference type="GO" id="GO:0016020">
    <property type="term" value="C:membrane"/>
    <property type="evidence" value="ECO:0007669"/>
    <property type="project" value="InterPro"/>
</dbReference>
<dbReference type="GO" id="GO:0008654">
    <property type="term" value="P:phospholipid biosynthetic process"/>
    <property type="evidence" value="ECO:0007669"/>
    <property type="project" value="InterPro"/>
</dbReference>
<proteinExistence type="inferred from homology"/>
<feature type="transmembrane region" description="Helical" evidence="3">
    <location>
        <begin position="103"/>
        <end position="126"/>
    </location>
</feature>
<gene>
    <name evidence="4" type="ORF">COB21_02315</name>
</gene>
<accession>A0A2A4X722</accession>
<dbReference type="Pfam" id="PF01066">
    <property type="entry name" value="CDP-OH_P_transf"/>
    <property type="match status" value="1"/>
</dbReference>
<evidence type="ECO:0000256" key="2">
    <source>
        <dbReference type="RuleBase" id="RU003750"/>
    </source>
</evidence>
<keyword evidence="1 2" id="KW-0808">Transferase</keyword>
<keyword evidence="3" id="KW-0812">Transmembrane</keyword>
<dbReference type="AlphaFoldDB" id="A0A2A4X722"/>
<evidence type="ECO:0000256" key="3">
    <source>
        <dbReference type="SAM" id="Phobius"/>
    </source>
</evidence>
<dbReference type="GO" id="GO:0016780">
    <property type="term" value="F:phosphotransferase activity, for other substituted phosphate groups"/>
    <property type="evidence" value="ECO:0007669"/>
    <property type="project" value="InterPro"/>
</dbReference>
<evidence type="ECO:0000256" key="1">
    <source>
        <dbReference type="ARBA" id="ARBA00022679"/>
    </source>
</evidence>
<evidence type="ECO:0000313" key="5">
    <source>
        <dbReference type="Proteomes" id="UP000218775"/>
    </source>
</evidence>
<dbReference type="PROSITE" id="PS00379">
    <property type="entry name" value="CDP_ALCOHOL_P_TRANSF"/>
    <property type="match status" value="1"/>
</dbReference>
<keyword evidence="3" id="KW-0472">Membrane</keyword>
<dbReference type="EMBL" id="NVUK01000011">
    <property type="protein sequence ID" value="PCI77909.1"/>
    <property type="molecule type" value="Genomic_DNA"/>
</dbReference>